<gene>
    <name evidence="1" type="ORF">THRCLA_21018</name>
</gene>
<evidence type="ECO:0000313" key="2">
    <source>
        <dbReference type="Proteomes" id="UP000243217"/>
    </source>
</evidence>
<evidence type="ECO:0000313" key="1">
    <source>
        <dbReference type="EMBL" id="OQS03955.1"/>
    </source>
</evidence>
<dbReference type="AlphaFoldDB" id="A0A1W0A107"/>
<keyword evidence="2" id="KW-1185">Reference proteome</keyword>
<proteinExistence type="predicted"/>
<reference evidence="1 2" key="1">
    <citation type="journal article" date="2014" name="Genome Biol. Evol.">
        <title>The secreted proteins of Achlya hypogyna and Thraustotheca clavata identify the ancestral oomycete secretome and reveal gene acquisitions by horizontal gene transfer.</title>
        <authorList>
            <person name="Misner I."/>
            <person name="Blouin N."/>
            <person name="Leonard G."/>
            <person name="Richards T.A."/>
            <person name="Lane C.E."/>
        </authorList>
    </citation>
    <scope>NUCLEOTIDE SEQUENCE [LARGE SCALE GENOMIC DNA]</scope>
    <source>
        <strain evidence="1 2">ATCC 34112</strain>
    </source>
</reference>
<name>A0A1W0A107_9STRA</name>
<protein>
    <submittedName>
        <fullName evidence="1">Uncharacterized protein</fullName>
    </submittedName>
</protein>
<accession>A0A1W0A107</accession>
<organism evidence="1 2">
    <name type="scientific">Thraustotheca clavata</name>
    <dbReference type="NCBI Taxonomy" id="74557"/>
    <lineage>
        <taxon>Eukaryota</taxon>
        <taxon>Sar</taxon>
        <taxon>Stramenopiles</taxon>
        <taxon>Oomycota</taxon>
        <taxon>Saprolegniomycetes</taxon>
        <taxon>Saprolegniales</taxon>
        <taxon>Achlyaceae</taxon>
        <taxon>Thraustotheca</taxon>
    </lineage>
</organism>
<sequence length="64" mass="6761">MPHVTKIPRKPEGFVAEIKAVAFGSTGTTTTKLKSLYKGGTAVVLRLTEDVKESGCTVIALSLL</sequence>
<dbReference type="EMBL" id="JNBS01000707">
    <property type="protein sequence ID" value="OQS03955.1"/>
    <property type="molecule type" value="Genomic_DNA"/>
</dbReference>
<dbReference type="Proteomes" id="UP000243217">
    <property type="component" value="Unassembled WGS sequence"/>
</dbReference>
<comment type="caution">
    <text evidence="1">The sequence shown here is derived from an EMBL/GenBank/DDBJ whole genome shotgun (WGS) entry which is preliminary data.</text>
</comment>